<feature type="domain" description="NB-ARC" evidence="3">
    <location>
        <begin position="16"/>
        <end position="154"/>
    </location>
</feature>
<evidence type="ECO:0000259" key="3">
    <source>
        <dbReference type="Pfam" id="PF00931"/>
    </source>
</evidence>
<protein>
    <submittedName>
        <fullName evidence="4">TPR-like protein</fullName>
    </submittedName>
</protein>
<feature type="repeat" description="TPR" evidence="1">
    <location>
        <begin position="449"/>
        <end position="482"/>
    </location>
</feature>
<dbReference type="SUPFAM" id="SSF52540">
    <property type="entry name" value="P-loop containing nucleoside triphosphate hydrolases"/>
    <property type="match status" value="1"/>
</dbReference>
<dbReference type="PROSITE" id="PS50005">
    <property type="entry name" value="TPR"/>
    <property type="match status" value="4"/>
</dbReference>
<feature type="coiled-coil region" evidence="2">
    <location>
        <begin position="539"/>
        <end position="601"/>
    </location>
</feature>
<dbReference type="RefSeq" id="XP_018043297.1">
    <property type="nucleotide sequence ID" value="XM_018176087.1"/>
</dbReference>
<dbReference type="Proteomes" id="UP000077069">
    <property type="component" value="Unassembled WGS sequence"/>
</dbReference>
<accession>A0A177D185</accession>
<dbReference type="Gene3D" id="1.25.40.10">
    <property type="entry name" value="Tetratricopeptide repeat domain"/>
    <property type="match status" value="2"/>
</dbReference>
<feature type="repeat" description="TPR" evidence="1">
    <location>
        <begin position="526"/>
        <end position="559"/>
    </location>
</feature>
<feature type="repeat" description="TPR" evidence="1">
    <location>
        <begin position="610"/>
        <end position="643"/>
    </location>
</feature>
<dbReference type="SMART" id="SM00028">
    <property type="entry name" value="TPR"/>
    <property type="match status" value="4"/>
</dbReference>
<dbReference type="AlphaFoldDB" id="A0A177D185"/>
<evidence type="ECO:0000256" key="1">
    <source>
        <dbReference type="PROSITE-ProRule" id="PRU00339"/>
    </source>
</evidence>
<dbReference type="Gene3D" id="3.40.50.300">
    <property type="entry name" value="P-loop containing nucleotide triphosphate hydrolases"/>
    <property type="match status" value="1"/>
</dbReference>
<dbReference type="GeneID" id="28759573"/>
<dbReference type="Pfam" id="PF13424">
    <property type="entry name" value="TPR_12"/>
    <property type="match status" value="2"/>
</dbReference>
<feature type="repeat" description="TPR" evidence="1">
    <location>
        <begin position="568"/>
        <end position="601"/>
    </location>
</feature>
<dbReference type="PANTHER" id="PTHR46082:SF6">
    <property type="entry name" value="AAA+ ATPASE DOMAIN-CONTAINING PROTEIN-RELATED"/>
    <property type="match status" value="1"/>
</dbReference>
<sequence length="708" mass="80225">MKALEQLLLENTATVSRQKVVVLHGLGGIGKTQLAVEFARKHHRRFSSVFWLDGESEVSLKESFTSMMQRLPQGELTADGKGVLGYPTVDVDVAVHECLRWLSLATNQHWLLIFDNVDRDHHDKNDAQAYSVKMYFPSTDSGSILVTSRLASLQRLGSGLKVGAVGMEQARTILESNAGKMVEDADVILERLSGLPLALTQAGSYMQETNVSASTYVKHYDKTWERLMHIQGRFPLEEYGDRNMLTTWTISYEQVKKESEDAAWLLKLWGFLDHGELWYELVAAVSRLSEEMDVPRWLSQAAEDELAYAEAVGLLSRYSLVDAREGSNSHSMHSVLHRWCGRLVEGQEKHVLGCIAAGIVALTVPFRSEAEFWGKKKRLLGHALGVSGWLIRVYLSKEEDTGVGMLKEGIYHSLGYVLADEDRQRAEKMYQRALQGYEKVWGPEHTSTLNTVNNLGTLYADLGRLDEAGKMYQRALQGYEKAWGPEHTSTLDTVHNLERLDEAEKMFQRALQGYEKVWGPEQTSTLNTVCNLGSLYSKLERLDEAEKMYQRALQGYEKVLGPEHTSTLNTVHTLGILYWKLEQLDEAEKMLQRALRGKEKAWGLEHTSTLHTVNKLGAFYAKLGRLDEAGRMYQRALHGYENAFGPSHQKCKRLRNRLTSLGLESDKADVLRAKCLAQRPSTMDISANIQMEEAKPASRRHKLFRRFR</sequence>
<dbReference type="InterPro" id="IPR002182">
    <property type="entry name" value="NB-ARC"/>
</dbReference>
<dbReference type="InterPro" id="IPR053137">
    <property type="entry name" value="NLR-like"/>
</dbReference>
<keyword evidence="1" id="KW-0802">TPR repeat</keyword>
<dbReference type="STRING" id="1460663.A0A177D185"/>
<name>A0A177D185_9PLEO</name>
<dbReference type="PRINTS" id="PR00364">
    <property type="entry name" value="DISEASERSIST"/>
</dbReference>
<evidence type="ECO:0000313" key="4">
    <source>
        <dbReference type="EMBL" id="OAG12932.1"/>
    </source>
</evidence>
<dbReference type="InterPro" id="IPR019734">
    <property type="entry name" value="TPR_rpt"/>
</dbReference>
<dbReference type="Pfam" id="PF13374">
    <property type="entry name" value="TPR_10"/>
    <property type="match status" value="2"/>
</dbReference>
<dbReference type="EMBL" id="KV441548">
    <property type="protein sequence ID" value="OAG12932.1"/>
    <property type="molecule type" value="Genomic_DNA"/>
</dbReference>
<reference evidence="4 5" key="1">
    <citation type="submission" date="2016-05" db="EMBL/GenBank/DDBJ databases">
        <title>Comparative analysis of secretome profiles of manganese(II)-oxidizing ascomycete fungi.</title>
        <authorList>
            <consortium name="DOE Joint Genome Institute"/>
            <person name="Zeiner C.A."/>
            <person name="Purvine S.O."/>
            <person name="Zink E.M."/>
            <person name="Wu S."/>
            <person name="Pasa-Tolic L."/>
            <person name="Chaput D.L."/>
            <person name="Haridas S."/>
            <person name="Grigoriev I.V."/>
            <person name="Santelli C.M."/>
            <person name="Hansel C.M."/>
        </authorList>
    </citation>
    <scope>NUCLEOTIDE SEQUENCE [LARGE SCALE GENOMIC DNA]</scope>
    <source>
        <strain evidence="4 5">AP3s5-JAC2a</strain>
    </source>
</reference>
<dbReference type="InterPro" id="IPR027417">
    <property type="entry name" value="P-loop_NTPase"/>
</dbReference>
<dbReference type="InterPro" id="IPR011990">
    <property type="entry name" value="TPR-like_helical_dom_sf"/>
</dbReference>
<dbReference type="GO" id="GO:0043531">
    <property type="term" value="F:ADP binding"/>
    <property type="evidence" value="ECO:0007669"/>
    <property type="project" value="InterPro"/>
</dbReference>
<keyword evidence="5" id="KW-1185">Reference proteome</keyword>
<dbReference type="PANTHER" id="PTHR46082">
    <property type="entry name" value="ATP/GTP-BINDING PROTEIN-RELATED"/>
    <property type="match status" value="1"/>
</dbReference>
<organism evidence="4 5">
    <name type="scientific">Paraphaeosphaeria sporulosa</name>
    <dbReference type="NCBI Taxonomy" id="1460663"/>
    <lineage>
        <taxon>Eukaryota</taxon>
        <taxon>Fungi</taxon>
        <taxon>Dikarya</taxon>
        <taxon>Ascomycota</taxon>
        <taxon>Pezizomycotina</taxon>
        <taxon>Dothideomycetes</taxon>
        <taxon>Pleosporomycetidae</taxon>
        <taxon>Pleosporales</taxon>
        <taxon>Massarineae</taxon>
        <taxon>Didymosphaeriaceae</taxon>
        <taxon>Paraphaeosphaeria</taxon>
    </lineage>
</organism>
<evidence type="ECO:0000313" key="5">
    <source>
        <dbReference type="Proteomes" id="UP000077069"/>
    </source>
</evidence>
<dbReference type="OrthoDB" id="1658288at2759"/>
<dbReference type="InParanoid" id="A0A177D185"/>
<evidence type="ECO:0000256" key="2">
    <source>
        <dbReference type="SAM" id="Coils"/>
    </source>
</evidence>
<proteinExistence type="predicted"/>
<gene>
    <name evidence="4" type="ORF">CC84DRAFT_1136099</name>
</gene>
<dbReference type="SUPFAM" id="SSF48452">
    <property type="entry name" value="TPR-like"/>
    <property type="match status" value="1"/>
</dbReference>
<keyword evidence="2" id="KW-0175">Coiled coil</keyword>
<dbReference type="Pfam" id="PF00931">
    <property type="entry name" value="NB-ARC"/>
    <property type="match status" value="1"/>
</dbReference>